<gene>
    <name evidence="1" type="ORF">GGQ98_003426</name>
</gene>
<comment type="caution">
    <text evidence="1">The sequence shown here is derived from an EMBL/GenBank/DDBJ whole genome shotgun (WGS) entry which is preliminary data.</text>
</comment>
<keyword evidence="2" id="KW-1185">Reference proteome</keyword>
<dbReference type="AlphaFoldDB" id="A0A7W7B4A8"/>
<name>A0A7W7B4A8_9SPHN</name>
<dbReference type="RefSeq" id="WP_184071675.1">
    <property type="nucleotide sequence ID" value="NZ_JACHNZ010000057.1"/>
</dbReference>
<organism evidence="1 2">
    <name type="scientific">Sphingosinicella soli</name>
    <dbReference type="NCBI Taxonomy" id="333708"/>
    <lineage>
        <taxon>Bacteria</taxon>
        <taxon>Pseudomonadati</taxon>
        <taxon>Pseudomonadota</taxon>
        <taxon>Alphaproteobacteria</taxon>
        <taxon>Sphingomonadales</taxon>
        <taxon>Sphingosinicellaceae</taxon>
        <taxon>Sphingosinicella</taxon>
    </lineage>
</organism>
<dbReference type="EMBL" id="JACHNZ010000057">
    <property type="protein sequence ID" value="MBB4633774.1"/>
    <property type="molecule type" value="Genomic_DNA"/>
</dbReference>
<reference evidence="1 2" key="1">
    <citation type="submission" date="2020-08" db="EMBL/GenBank/DDBJ databases">
        <title>Genomic Encyclopedia of Type Strains, Phase IV (KMG-IV): sequencing the most valuable type-strain genomes for metagenomic binning, comparative biology and taxonomic classification.</title>
        <authorList>
            <person name="Goeker M."/>
        </authorList>
    </citation>
    <scope>NUCLEOTIDE SEQUENCE [LARGE SCALE GENOMIC DNA]</scope>
    <source>
        <strain evidence="1 2">DSM 17328</strain>
    </source>
</reference>
<evidence type="ECO:0000313" key="1">
    <source>
        <dbReference type="EMBL" id="MBB4633774.1"/>
    </source>
</evidence>
<sequence length="101" mass="10945">MSNRAHLEATLSAIMPACIDPDERALRLRLLAGRNISADEIGRWAHNSDLRLRLYACANELASGYAFARVGLDHLLLAADTSRSIIMAASNIRTLEGAPDA</sequence>
<dbReference type="Proteomes" id="UP000566324">
    <property type="component" value="Unassembled WGS sequence"/>
</dbReference>
<evidence type="ECO:0000313" key="2">
    <source>
        <dbReference type="Proteomes" id="UP000566324"/>
    </source>
</evidence>
<proteinExistence type="predicted"/>
<protein>
    <submittedName>
        <fullName evidence="1">Uncharacterized protein</fullName>
    </submittedName>
</protein>
<accession>A0A7W7B4A8</accession>